<gene>
    <name evidence="2" type="ORF">EB235_01365</name>
</gene>
<dbReference type="AlphaFoldDB" id="A0A6M7WEB9"/>
<dbReference type="InterPro" id="IPR007712">
    <property type="entry name" value="RelE/ParE_toxin"/>
</dbReference>
<dbReference type="RefSeq" id="WP_027032740.1">
    <property type="nucleotide sequence ID" value="NZ_CP033367.1"/>
</dbReference>
<evidence type="ECO:0000256" key="1">
    <source>
        <dbReference type="ARBA" id="ARBA00022649"/>
    </source>
</evidence>
<dbReference type="Proteomes" id="UP000503017">
    <property type="component" value="Chromosome"/>
</dbReference>
<keyword evidence="1" id="KW-1277">Toxin-antitoxin system</keyword>
<evidence type="ECO:0000313" key="2">
    <source>
        <dbReference type="EMBL" id="QKD00285.1"/>
    </source>
</evidence>
<organism evidence="2 3">
    <name type="scientific">Mesorhizobium loti R88b</name>
    <dbReference type="NCBI Taxonomy" id="935548"/>
    <lineage>
        <taxon>Bacteria</taxon>
        <taxon>Pseudomonadati</taxon>
        <taxon>Pseudomonadota</taxon>
        <taxon>Alphaproteobacteria</taxon>
        <taxon>Hyphomicrobiales</taxon>
        <taxon>Phyllobacteriaceae</taxon>
        <taxon>Mesorhizobium</taxon>
    </lineage>
</organism>
<proteinExistence type="predicted"/>
<reference evidence="2 3" key="1">
    <citation type="submission" date="2018-10" db="EMBL/GenBank/DDBJ databases">
        <authorList>
            <person name="Perry B.J."/>
            <person name="Sullivan J.T."/>
            <person name="Murphy R.J.T."/>
            <person name="Ramsay J.P."/>
            <person name="Ronson C.W."/>
        </authorList>
    </citation>
    <scope>NUCLEOTIDE SEQUENCE [LARGE SCALE GENOMIC DNA]</scope>
    <source>
        <strain evidence="2 3">R88b</strain>
    </source>
</reference>
<dbReference type="Gene3D" id="3.30.2310.20">
    <property type="entry name" value="RelE-like"/>
    <property type="match status" value="1"/>
</dbReference>
<dbReference type="Pfam" id="PF05016">
    <property type="entry name" value="ParE_toxin"/>
    <property type="match status" value="1"/>
</dbReference>
<protein>
    <submittedName>
        <fullName evidence="2">Type II toxin-antitoxin system RelE/ParE family toxin</fullName>
    </submittedName>
</protein>
<dbReference type="InterPro" id="IPR035093">
    <property type="entry name" value="RelE/ParE_toxin_dom_sf"/>
</dbReference>
<evidence type="ECO:0000313" key="3">
    <source>
        <dbReference type="Proteomes" id="UP000503017"/>
    </source>
</evidence>
<accession>A0A6M7WEB9</accession>
<name>A0A6M7WEB9_RHILI</name>
<dbReference type="EMBL" id="CP033367">
    <property type="protein sequence ID" value="QKD00285.1"/>
    <property type="molecule type" value="Genomic_DNA"/>
</dbReference>
<sequence length="99" mass="11342">MKRRHVVLSPEALADLRWIYDTIASAAGNATAMRYIERIEVHCQGLDHASERGTRRDDLRPGLRVIGFERRVTVTFTVQSDQVVILRVFYGGANWENEL</sequence>